<dbReference type="PANTHER" id="PTHR46229:SF2">
    <property type="entry name" value="BOLA-LIKE PROTEIN 1"/>
    <property type="match status" value="1"/>
</dbReference>
<dbReference type="HOGENOM" id="CLU_109462_3_1_6"/>
<evidence type="ECO:0000256" key="2">
    <source>
        <dbReference type="RuleBase" id="RU003860"/>
    </source>
</evidence>
<evidence type="ECO:0000256" key="1">
    <source>
        <dbReference type="ARBA" id="ARBA00005578"/>
    </source>
</evidence>
<sequence length="100" mass="11937">MKKIIKKKLNAILSPTFLYIQNESYKHKNSKNAYTHFSITIVCKKFKNKSQLIRHQLIYQILSRELRHDIHALSLHTYCDVEWKINNRCISSTPICYNLN</sequence>
<dbReference type="Pfam" id="PF01722">
    <property type="entry name" value="BolA"/>
    <property type="match status" value="1"/>
</dbReference>
<dbReference type="GO" id="GO:0005829">
    <property type="term" value="C:cytosol"/>
    <property type="evidence" value="ECO:0007669"/>
    <property type="project" value="TreeGrafter"/>
</dbReference>
<proteinExistence type="inferred from homology"/>
<gene>
    <name evidence="3" type="primary">bolA</name>
    <name evidence="3" type="ORF">WIGMOR_0626</name>
</gene>
<dbReference type="SUPFAM" id="SSF82657">
    <property type="entry name" value="BolA-like"/>
    <property type="match status" value="1"/>
</dbReference>
<dbReference type="OrthoDB" id="9801469at2"/>
<dbReference type="STRING" id="1142511.WIGMOR_0626"/>
<name>H6Q5F6_WIGGL</name>
<dbReference type="PIRSF" id="PIRSF003113">
    <property type="entry name" value="BolA"/>
    <property type="match status" value="1"/>
</dbReference>
<dbReference type="AlphaFoldDB" id="H6Q5F6"/>
<dbReference type="Proteomes" id="UP000009061">
    <property type="component" value="Chromosome"/>
</dbReference>
<dbReference type="eggNOG" id="COG0271">
    <property type="taxonomic scope" value="Bacteria"/>
</dbReference>
<reference evidence="3 4" key="1">
    <citation type="journal article" date="2012" name="MBio">
        <title>Insight into the transmission biology and species-specific functional capabilities of tsetse (Diptera: glossinidae) obligate symbiont wigglesworthia.</title>
        <authorList>
            <person name="Rio R.V."/>
            <person name="Symula R.E."/>
            <person name="Wang J."/>
            <person name="Lohs C."/>
            <person name="Wu Y.N."/>
            <person name="Snyder A.K."/>
            <person name="Bjornson R.D."/>
            <person name="Oshima K."/>
            <person name="Biehl B.S."/>
            <person name="Perna N.T."/>
            <person name="Hattori M."/>
            <person name="Aksoy S."/>
        </authorList>
    </citation>
    <scope>NUCLEOTIDE SEQUENCE [LARGE SCALE GENOMIC DNA]</scope>
    <source>
        <strain evidence="3">WGM</strain>
    </source>
</reference>
<keyword evidence="4" id="KW-1185">Reference proteome</keyword>
<accession>H6Q5F6</accession>
<dbReference type="InterPro" id="IPR050961">
    <property type="entry name" value="BolA/IbaG_stress_morph_reg"/>
</dbReference>
<dbReference type="PANTHER" id="PTHR46229">
    <property type="entry name" value="BOLA TRANSCRIPTION REGULATOR"/>
    <property type="match status" value="1"/>
</dbReference>
<dbReference type="RefSeq" id="WP_014354377.1">
    <property type="nucleotide sequence ID" value="NC_016893.1"/>
</dbReference>
<dbReference type="KEGG" id="wgl:WIGMOR_0626"/>
<dbReference type="GO" id="GO:0006351">
    <property type="term" value="P:DNA-templated transcription"/>
    <property type="evidence" value="ECO:0007669"/>
    <property type="project" value="TreeGrafter"/>
</dbReference>
<dbReference type="InterPro" id="IPR036065">
    <property type="entry name" value="BolA-like_sf"/>
</dbReference>
<comment type="similarity">
    <text evidence="1 2">Belongs to the BolA/IbaG family.</text>
</comment>
<dbReference type="EMBL" id="CP003315">
    <property type="protein sequence ID" value="AFA41439.1"/>
    <property type="molecule type" value="Genomic_DNA"/>
</dbReference>
<evidence type="ECO:0000313" key="3">
    <source>
        <dbReference type="EMBL" id="AFA41439.1"/>
    </source>
</evidence>
<dbReference type="Gene3D" id="3.30.300.90">
    <property type="entry name" value="BolA-like"/>
    <property type="match status" value="1"/>
</dbReference>
<organism evidence="3 4">
    <name type="scientific">Wigglesworthia glossinidia endosymbiont of Glossina morsitans morsitans</name>
    <name type="common">Yale colony</name>
    <dbReference type="NCBI Taxonomy" id="1142511"/>
    <lineage>
        <taxon>Bacteria</taxon>
        <taxon>Pseudomonadati</taxon>
        <taxon>Pseudomonadota</taxon>
        <taxon>Gammaproteobacteria</taxon>
        <taxon>Enterobacterales</taxon>
        <taxon>Erwiniaceae</taxon>
        <taxon>Wigglesworthia</taxon>
    </lineage>
</organism>
<dbReference type="InterPro" id="IPR002634">
    <property type="entry name" value="BolA"/>
</dbReference>
<evidence type="ECO:0000313" key="4">
    <source>
        <dbReference type="Proteomes" id="UP000009061"/>
    </source>
</evidence>
<protein>
    <submittedName>
        <fullName evidence="3">BolA family morphoprotein</fullName>
    </submittedName>
</protein>